<evidence type="ECO:0000313" key="21">
    <source>
        <dbReference type="Proteomes" id="UP001307889"/>
    </source>
</evidence>
<feature type="transmembrane region" description="Helical" evidence="17">
    <location>
        <begin position="777"/>
        <end position="802"/>
    </location>
</feature>
<feature type="domain" description="Ig-like" evidence="18">
    <location>
        <begin position="217"/>
        <end position="305"/>
    </location>
</feature>
<keyword evidence="4" id="KW-0732">Signal</keyword>
<evidence type="ECO:0000256" key="1">
    <source>
        <dbReference type="ARBA" id="ARBA00004479"/>
    </source>
</evidence>
<dbReference type="Pfam" id="PF00041">
    <property type="entry name" value="fn3"/>
    <property type="match status" value="2"/>
</dbReference>
<dbReference type="EMBL" id="AP028920">
    <property type="protein sequence ID" value="BET01415.1"/>
    <property type="molecule type" value="Genomic_DNA"/>
</dbReference>
<feature type="domain" description="Ig-like" evidence="18">
    <location>
        <begin position="407"/>
        <end position="493"/>
    </location>
</feature>
<organism evidence="20 21">
    <name type="scientific">Nesidiocoris tenuis</name>
    <dbReference type="NCBI Taxonomy" id="355587"/>
    <lineage>
        <taxon>Eukaryota</taxon>
        <taxon>Metazoa</taxon>
        <taxon>Ecdysozoa</taxon>
        <taxon>Arthropoda</taxon>
        <taxon>Hexapoda</taxon>
        <taxon>Insecta</taxon>
        <taxon>Pterygota</taxon>
        <taxon>Neoptera</taxon>
        <taxon>Paraneoptera</taxon>
        <taxon>Hemiptera</taxon>
        <taxon>Heteroptera</taxon>
        <taxon>Panheteroptera</taxon>
        <taxon>Cimicomorpha</taxon>
        <taxon>Miridae</taxon>
        <taxon>Dicyphina</taxon>
        <taxon>Nesidiocoris</taxon>
    </lineage>
</organism>
<feature type="compositionally biased region" description="Basic residues" evidence="16">
    <location>
        <begin position="524"/>
        <end position="545"/>
    </location>
</feature>
<feature type="domain" description="Fibronectin type-III" evidence="19">
    <location>
        <begin position="657"/>
        <end position="752"/>
    </location>
</feature>
<keyword evidence="2" id="KW-0358">Heparin-binding</keyword>
<dbReference type="PANTHER" id="PTHR44170:SF33">
    <property type="entry name" value="BROTHER OF IHOG, ISOFORM G-RELATED"/>
    <property type="match status" value="1"/>
</dbReference>
<dbReference type="PROSITE" id="PS50853">
    <property type="entry name" value="FN3"/>
    <property type="match status" value="2"/>
</dbReference>
<protein>
    <recommendedName>
        <fullName evidence="15">Interference hedgehog</fullName>
    </recommendedName>
</protein>
<evidence type="ECO:0000256" key="17">
    <source>
        <dbReference type="SAM" id="Phobius"/>
    </source>
</evidence>
<evidence type="ECO:0000256" key="6">
    <source>
        <dbReference type="ARBA" id="ARBA00022974"/>
    </source>
</evidence>
<reference evidence="20 21" key="1">
    <citation type="submission" date="2023-09" db="EMBL/GenBank/DDBJ databases">
        <title>Nesidiocoris tenuis whole genome shotgun sequence.</title>
        <authorList>
            <person name="Shibata T."/>
            <person name="Shimoda M."/>
            <person name="Kobayashi T."/>
            <person name="Uehara T."/>
        </authorList>
    </citation>
    <scope>NUCLEOTIDE SEQUENCE [LARGE SCALE GENOMIC DNA]</scope>
    <source>
        <strain evidence="20 21">Japan</strain>
    </source>
</reference>
<dbReference type="InterPro" id="IPR036116">
    <property type="entry name" value="FN3_sf"/>
</dbReference>
<feature type="region of interest" description="Disordered" evidence="16">
    <location>
        <begin position="496"/>
        <end position="545"/>
    </location>
</feature>
<name>A0ABN7BCK5_9HEMI</name>
<feature type="domain" description="Ig-like" evidence="18">
    <location>
        <begin position="317"/>
        <end position="390"/>
    </location>
</feature>
<evidence type="ECO:0000256" key="2">
    <source>
        <dbReference type="ARBA" id="ARBA00022674"/>
    </source>
</evidence>
<dbReference type="InterPro" id="IPR003598">
    <property type="entry name" value="Ig_sub2"/>
</dbReference>
<sequence length="922" mass="101278">MLLDSKRTLEESGGPSSPAVPPRLLPVRSQSRSQSTCGIRFELRNEPAPSAAAMADPSDGKRRRIVPGSRPGLAVSDTSADIPHRRHLLPWQPAVSPFLVLLIIAGSATADLGLHFMRSPEPIVAPVGDDVVFECSLNVPAEAVRWRHNGAYLNGPGTMHDHDHAPHNQPLRPSATSRLVVKFNDEKQEGDYQCVAWFGASALASTPAKLTLAELQPFLYQAHRHYTVTEGNNVVINCPPPVSKPAAIIQYRRNDQLLPPESNPVLQTTGSLLLTNVTEKDNGIYTCSATNYITGLIIDSPLRVTLAVIKPAEPVSPRFLYNPQPKYTIQAGQNVSLECSGVGTPPPNVTWRRVIGALPTERAELRPGALRLTNVQPSDNGQYVCELSNGIPPMVAHLVILEVQVPPNVTKGPSNSVVGELMDTEISCEATGSPTPNITWLLNGARLDDDPHMKAIGGKLFVKRIQKRHAGIYQCFASNPVGVTYGAAIIQVSPIQMPQTPDSDIEDNEPEESSEGPPVPAPTNRHKKNHTRKVKNSKEKEKHRKVTMIPPTRPNITRLSDKSVMVRWSVPVNNGLPIEFFKVQYQDLDVPGARWMTSNEDIQPHIRVYEVDGLTTDHHYRFRIAAVYDNKDNKLGRSSVKFHLSRGSPYPKTPLDPPTLTEAKPLGPTEIKIHWEYLNSVLVPVDGFYVYYRPRTSAADYIKATVEGQNARSFVISHLQPDTMYDIKLQSFTVGEASAFSAIVAEKTLKPPNTSDKPPEVTKGPVMPGDKVSHGQLYLVLGAVIAGLALLFTLAGAICICYRRSSSHEDHNGVESCDKSGAVEPGLTIQQLEPVTMNGFAHNGKINGRVGNGFHPRSMNITNNPLAETDHHKNVMELTYMTNQNNNCSSDARSDIDDELDHTKRRGSWRGPRHSRSGENYV</sequence>
<feature type="region of interest" description="Disordered" evidence="16">
    <location>
        <begin position="884"/>
        <end position="922"/>
    </location>
</feature>
<feature type="domain" description="Fibronectin type-III" evidence="19">
    <location>
        <begin position="550"/>
        <end position="651"/>
    </location>
</feature>
<feature type="compositionally biased region" description="Acidic residues" evidence="16">
    <location>
        <begin position="503"/>
        <end position="514"/>
    </location>
</feature>
<keyword evidence="6" id="KW-0654">Proteoglycan</keyword>
<dbReference type="Pfam" id="PF13927">
    <property type="entry name" value="Ig_3"/>
    <property type="match status" value="3"/>
</dbReference>
<accession>A0ABN7BCK5</accession>
<dbReference type="InterPro" id="IPR013783">
    <property type="entry name" value="Ig-like_fold"/>
</dbReference>
<dbReference type="InterPro" id="IPR003961">
    <property type="entry name" value="FN3_dom"/>
</dbReference>
<evidence type="ECO:0000256" key="12">
    <source>
        <dbReference type="ARBA" id="ARBA00037573"/>
    </source>
</evidence>
<dbReference type="SUPFAM" id="SSF48726">
    <property type="entry name" value="Immunoglobulin"/>
    <property type="match status" value="4"/>
</dbReference>
<dbReference type="CDD" id="cd00063">
    <property type="entry name" value="FN3"/>
    <property type="match status" value="2"/>
</dbReference>
<evidence type="ECO:0000259" key="19">
    <source>
        <dbReference type="PROSITE" id="PS50853"/>
    </source>
</evidence>
<keyword evidence="7 17" id="KW-1133">Transmembrane helix</keyword>
<keyword evidence="8 17" id="KW-0472">Membrane</keyword>
<comment type="subcellular location">
    <subcellularLocation>
        <location evidence="1">Membrane</location>
        <topology evidence="1">Single-pass type I membrane protein</topology>
    </subcellularLocation>
</comment>
<evidence type="ECO:0000256" key="14">
    <source>
        <dbReference type="ARBA" id="ARBA00038530"/>
    </source>
</evidence>
<dbReference type="InterPro" id="IPR036179">
    <property type="entry name" value="Ig-like_dom_sf"/>
</dbReference>
<evidence type="ECO:0000256" key="8">
    <source>
        <dbReference type="ARBA" id="ARBA00023136"/>
    </source>
</evidence>
<gene>
    <name evidence="20" type="ORF">NTJ_14231</name>
</gene>
<evidence type="ECO:0000259" key="18">
    <source>
        <dbReference type="PROSITE" id="PS50835"/>
    </source>
</evidence>
<evidence type="ECO:0000256" key="13">
    <source>
        <dbReference type="ARBA" id="ARBA00038144"/>
    </source>
</evidence>
<comment type="subunit">
    <text evidence="14">Homodimer. Heterotetramer; 2 iHog chains bind 2 hh chains when facilitated by heparin, heparin is required to promote high-affinity interactions between hh and iHog.</text>
</comment>
<dbReference type="Gene3D" id="2.60.40.10">
    <property type="entry name" value="Immunoglobulins"/>
    <property type="match status" value="6"/>
</dbReference>
<keyword evidence="21" id="KW-1185">Reference proteome</keyword>
<evidence type="ECO:0000313" key="20">
    <source>
        <dbReference type="EMBL" id="BET01415.1"/>
    </source>
</evidence>
<evidence type="ECO:0000256" key="9">
    <source>
        <dbReference type="ARBA" id="ARBA00023157"/>
    </source>
</evidence>
<dbReference type="InterPro" id="IPR007110">
    <property type="entry name" value="Ig-like_dom"/>
</dbReference>
<keyword evidence="10" id="KW-0325">Glycoprotein</keyword>
<dbReference type="SMART" id="SM00409">
    <property type="entry name" value="IG"/>
    <property type="match status" value="4"/>
</dbReference>
<dbReference type="SUPFAM" id="SSF49265">
    <property type="entry name" value="Fibronectin type III"/>
    <property type="match status" value="1"/>
</dbReference>
<dbReference type="SMART" id="SM00408">
    <property type="entry name" value="IGc2"/>
    <property type="match status" value="4"/>
</dbReference>
<feature type="domain" description="Ig-like" evidence="18">
    <location>
        <begin position="93"/>
        <end position="211"/>
    </location>
</feature>
<keyword evidence="3 17" id="KW-0812">Transmembrane</keyword>
<dbReference type="Proteomes" id="UP001307889">
    <property type="component" value="Chromosome 12"/>
</dbReference>
<evidence type="ECO:0000256" key="11">
    <source>
        <dbReference type="ARBA" id="ARBA00023319"/>
    </source>
</evidence>
<dbReference type="PANTHER" id="PTHR44170">
    <property type="entry name" value="PROTEIN SIDEKICK"/>
    <property type="match status" value="1"/>
</dbReference>
<keyword evidence="9" id="KW-1015">Disulfide bond</keyword>
<evidence type="ECO:0000256" key="15">
    <source>
        <dbReference type="ARBA" id="ARBA00041099"/>
    </source>
</evidence>
<comment type="function">
    <text evidence="12">Mediates response to the active Hedgehog (Hh) protein signal in embryos, functioning upstream or at the level of patched (ptc).</text>
</comment>
<evidence type="ECO:0000256" key="16">
    <source>
        <dbReference type="SAM" id="MobiDB-lite"/>
    </source>
</evidence>
<keyword evidence="5" id="KW-0677">Repeat</keyword>
<dbReference type="SMART" id="SM00060">
    <property type="entry name" value="FN3"/>
    <property type="match status" value="2"/>
</dbReference>
<keyword evidence="11" id="KW-0393">Immunoglobulin domain</keyword>
<dbReference type="InterPro" id="IPR003599">
    <property type="entry name" value="Ig_sub"/>
</dbReference>
<comment type="similarity">
    <text evidence="13">Belongs to the immunoglobulin superfamily. IHOG family.</text>
</comment>
<evidence type="ECO:0000256" key="7">
    <source>
        <dbReference type="ARBA" id="ARBA00022989"/>
    </source>
</evidence>
<evidence type="ECO:0000256" key="3">
    <source>
        <dbReference type="ARBA" id="ARBA00022692"/>
    </source>
</evidence>
<dbReference type="PROSITE" id="PS50835">
    <property type="entry name" value="IG_LIKE"/>
    <property type="match status" value="4"/>
</dbReference>
<feature type="compositionally biased region" description="Basic residues" evidence="16">
    <location>
        <begin position="903"/>
        <end position="915"/>
    </location>
</feature>
<feature type="compositionally biased region" description="Basic and acidic residues" evidence="16">
    <location>
        <begin position="1"/>
        <end position="10"/>
    </location>
</feature>
<proteinExistence type="inferred from homology"/>
<evidence type="ECO:0000256" key="5">
    <source>
        <dbReference type="ARBA" id="ARBA00022737"/>
    </source>
</evidence>
<feature type="region of interest" description="Disordered" evidence="16">
    <location>
        <begin position="1"/>
        <end position="36"/>
    </location>
</feature>
<evidence type="ECO:0000256" key="4">
    <source>
        <dbReference type="ARBA" id="ARBA00022729"/>
    </source>
</evidence>
<evidence type="ECO:0000256" key="10">
    <source>
        <dbReference type="ARBA" id="ARBA00023180"/>
    </source>
</evidence>